<dbReference type="EMBL" id="JAMFLX010000016">
    <property type="protein sequence ID" value="MCL6270712.1"/>
    <property type="molecule type" value="Genomic_DNA"/>
</dbReference>
<reference evidence="1 2" key="1">
    <citation type="submission" date="2022-05" db="EMBL/GenBank/DDBJ databases">
        <authorList>
            <person name="Park J.-S."/>
        </authorList>
    </citation>
    <scope>NUCLEOTIDE SEQUENCE [LARGE SCALE GENOMIC DNA]</scope>
    <source>
        <strain evidence="1 2">2012CJ34-2</strain>
    </source>
</reference>
<dbReference type="RefSeq" id="WP_249699985.1">
    <property type="nucleotide sequence ID" value="NZ_JAMFLX010000016.1"/>
</dbReference>
<protein>
    <submittedName>
        <fullName evidence="1">Uncharacterized protein</fullName>
    </submittedName>
</protein>
<dbReference type="Proteomes" id="UP001203338">
    <property type="component" value="Unassembled WGS sequence"/>
</dbReference>
<comment type="caution">
    <text evidence="1">The sequence shown here is derived from an EMBL/GenBank/DDBJ whole genome shotgun (WGS) entry which is preliminary data.</text>
</comment>
<organism evidence="1 2">
    <name type="scientific">Parendozoicomonas callyspongiae</name>
    <dbReference type="NCBI Taxonomy" id="2942213"/>
    <lineage>
        <taxon>Bacteria</taxon>
        <taxon>Pseudomonadati</taxon>
        <taxon>Pseudomonadota</taxon>
        <taxon>Gammaproteobacteria</taxon>
        <taxon>Oceanospirillales</taxon>
        <taxon>Endozoicomonadaceae</taxon>
        <taxon>Parendozoicomonas</taxon>
    </lineage>
</organism>
<keyword evidence="2" id="KW-1185">Reference proteome</keyword>
<accession>A0ABT0PIY4</accession>
<feature type="non-terminal residue" evidence="1">
    <location>
        <position position="1"/>
    </location>
</feature>
<sequence>APTDSRKAVDYASARTMREAYKAKMAKLDYEEREKQLVDARKVREEAFQAGRLVRDALLGIPDRMADILAAECDPGKVRTQLYNEIESALQSLSESEST</sequence>
<name>A0ABT0PIY4_9GAMM</name>
<gene>
    <name evidence="1" type="ORF">M3P05_12335</name>
</gene>
<proteinExistence type="predicted"/>
<evidence type="ECO:0000313" key="1">
    <source>
        <dbReference type="EMBL" id="MCL6270712.1"/>
    </source>
</evidence>
<evidence type="ECO:0000313" key="2">
    <source>
        <dbReference type="Proteomes" id="UP001203338"/>
    </source>
</evidence>